<dbReference type="EMBL" id="BAABCM010000016">
    <property type="protein sequence ID" value="GAA3847845.1"/>
    <property type="molecule type" value="Genomic_DNA"/>
</dbReference>
<dbReference type="PANTHER" id="PTHR33993">
    <property type="entry name" value="GLYOXALASE-RELATED"/>
    <property type="match status" value="1"/>
</dbReference>
<feature type="domain" description="VOC" evidence="1">
    <location>
        <begin position="144"/>
        <end position="259"/>
    </location>
</feature>
<dbReference type="SUPFAM" id="SSF54593">
    <property type="entry name" value="Glyoxalase/Bleomycin resistance protein/Dihydroxybiphenyl dioxygenase"/>
    <property type="match status" value="2"/>
</dbReference>
<dbReference type="PANTHER" id="PTHR33993:SF14">
    <property type="entry name" value="GB|AAF24581.1"/>
    <property type="match status" value="1"/>
</dbReference>
<dbReference type="InterPro" id="IPR037523">
    <property type="entry name" value="VOC_core"/>
</dbReference>
<dbReference type="InterPro" id="IPR004360">
    <property type="entry name" value="Glyas_Fos-R_dOase_dom"/>
</dbReference>
<dbReference type="Gene3D" id="3.10.180.10">
    <property type="entry name" value="2,3-Dihydroxybiphenyl 1,2-Dioxygenase, domain 1"/>
    <property type="match status" value="2"/>
</dbReference>
<sequence>MFEMTLRDTAWPEGTPAWVDLMVADPKRAAEFYGGLLGWRFEDQGEEYGHYTIATLEGRAVAAVGPLPPAVDDQGAAWTTYLAVADVDKTTAKISEAGGQVLLPPGDVGDSGRMAIAADPTGAAFGLWQAKGHIGAGIANVPGTLVWNECMTRDFDSAKGFYGRVFGYRFDDLSADGFVYAALNVDDRTVGGLGQLPPEVPAQVPPHWSVYFGVTDTDEALAKAESLGGRRMTEPQDSPYGRMAQVLDDQGVPFTLIAVES</sequence>
<comment type="caution">
    <text evidence="2">The sequence shown here is derived from an EMBL/GenBank/DDBJ whole genome shotgun (WGS) entry which is preliminary data.</text>
</comment>
<protein>
    <submittedName>
        <fullName evidence="2">VOC family protein</fullName>
    </submittedName>
</protein>
<dbReference type="InterPro" id="IPR052164">
    <property type="entry name" value="Anthracycline_SecMetBiosynth"/>
</dbReference>
<evidence type="ECO:0000259" key="1">
    <source>
        <dbReference type="PROSITE" id="PS51819"/>
    </source>
</evidence>
<keyword evidence="3" id="KW-1185">Reference proteome</keyword>
<reference evidence="3" key="1">
    <citation type="journal article" date="2019" name="Int. J. Syst. Evol. Microbiol.">
        <title>The Global Catalogue of Microorganisms (GCM) 10K type strain sequencing project: providing services to taxonomists for standard genome sequencing and annotation.</title>
        <authorList>
            <consortium name="The Broad Institute Genomics Platform"/>
            <consortium name="The Broad Institute Genome Sequencing Center for Infectious Disease"/>
            <person name="Wu L."/>
            <person name="Ma J."/>
        </authorList>
    </citation>
    <scope>NUCLEOTIDE SEQUENCE [LARGE SCALE GENOMIC DNA]</scope>
    <source>
        <strain evidence="3">JCM 17017</strain>
    </source>
</reference>
<accession>A0ABP7JLF7</accession>
<name>A0ABP7JLF7_9PSEU</name>
<proteinExistence type="predicted"/>
<dbReference type="Pfam" id="PF00903">
    <property type="entry name" value="Glyoxalase"/>
    <property type="match status" value="2"/>
</dbReference>
<feature type="domain" description="VOC" evidence="1">
    <location>
        <begin position="15"/>
        <end position="130"/>
    </location>
</feature>
<gene>
    <name evidence="2" type="ORF">GCM10022380_77580</name>
</gene>
<dbReference type="PROSITE" id="PS51819">
    <property type="entry name" value="VOC"/>
    <property type="match status" value="2"/>
</dbReference>
<evidence type="ECO:0000313" key="2">
    <source>
        <dbReference type="EMBL" id="GAA3847845.1"/>
    </source>
</evidence>
<dbReference type="Proteomes" id="UP001501624">
    <property type="component" value="Unassembled WGS sequence"/>
</dbReference>
<evidence type="ECO:0000313" key="3">
    <source>
        <dbReference type="Proteomes" id="UP001501624"/>
    </source>
</evidence>
<organism evidence="2 3">
    <name type="scientific">Amycolatopsis tucumanensis</name>
    <dbReference type="NCBI Taxonomy" id="401106"/>
    <lineage>
        <taxon>Bacteria</taxon>
        <taxon>Bacillati</taxon>
        <taxon>Actinomycetota</taxon>
        <taxon>Actinomycetes</taxon>
        <taxon>Pseudonocardiales</taxon>
        <taxon>Pseudonocardiaceae</taxon>
        <taxon>Amycolatopsis</taxon>
    </lineage>
</organism>
<dbReference type="CDD" id="cd07247">
    <property type="entry name" value="SgaA_N_like"/>
    <property type="match status" value="2"/>
</dbReference>
<dbReference type="InterPro" id="IPR029068">
    <property type="entry name" value="Glyas_Bleomycin-R_OHBP_Dase"/>
</dbReference>